<feature type="signal peptide" evidence="1">
    <location>
        <begin position="1"/>
        <end position="22"/>
    </location>
</feature>
<keyword evidence="1" id="KW-0732">Signal</keyword>
<proteinExistence type="predicted"/>
<evidence type="ECO:0008006" key="4">
    <source>
        <dbReference type="Google" id="ProtNLM"/>
    </source>
</evidence>
<reference evidence="3" key="1">
    <citation type="journal article" date="2019" name="Int. J. Syst. Evol. Microbiol.">
        <title>The Global Catalogue of Microorganisms (GCM) 10K type strain sequencing project: providing services to taxonomists for standard genome sequencing and annotation.</title>
        <authorList>
            <consortium name="The Broad Institute Genomics Platform"/>
            <consortium name="The Broad Institute Genome Sequencing Center for Infectious Disease"/>
            <person name="Wu L."/>
            <person name="Ma J."/>
        </authorList>
    </citation>
    <scope>NUCLEOTIDE SEQUENCE [LARGE SCALE GENOMIC DNA]</scope>
    <source>
        <strain evidence="3">VKM B-3226</strain>
    </source>
</reference>
<gene>
    <name evidence="2" type="ORF">ACFOMP_10150</name>
</gene>
<evidence type="ECO:0000256" key="1">
    <source>
        <dbReference type="SAM" id="SignalP"/>
    </source>
</evidence>
<feature type="chain" id="PRO_5046673993" description="Lipoprotein" evidence="1">
    <location>
        <begin position="23"/>
        <end position="141"/>
    </location>
</feature>
<dbReference type="EMBL" id="JBHRXE010000024">
    <property type="protein sequence ID" value="MFC3569812.1"/>
    <property type="molecule type" value="Genomic_DNA"/>
</dbReference>
<evidence type="ECO:0000313" key="2">
    <source>
        <dbReference type="EMBL" id="MFC3569812.1"/>
    </source>
</evidence>
<dbReference type="Proteomes" id="UP001595596">
    <property type="component" value="Unassembled WGS sequence"/>
</dbReference>
<keyword evidence="3" id="KW-1185">Reference proteome</keyword>
<name>A0ABV7S0I0_9RHOB</name>
<dbReference type="PROSITE" id="PS51257">
    <property type="entry name" value="PROKAR_LIPOPROTEIN"/>
    <property type="match status" value="1"/>
</dbReference>
<comment type="caution">
    <text evidence="2">The sequence shown here is derived from an EMBL/GenBank/DDBJ whole genome shotgun (WGS) entry which is preliminary data.</text>
</comment>
<accession>A0ABV7S0I0</accession>
<evidence type="ECO:0000313" key="3">
    <source>
        <dbReference type="Proteomes" id="UP001595596"/>
    </source>
</evidence>
<dbReference type="RefSeq" id="WP_019353621.1">
    <property type="nucleotide sequence ID" value="NZ_JBHRXE010000024.1"/>
</dbReference>
<sequence length="141" mass="14643">MKPLLALAAVATLGLVACDQVAPTTPEPTPGPIAQSSALNGTYNLLESNCGDPTSDKSLVIDGNKFMFPGATCTVANAEQQVNQTRVTLACEGSPAAGNRVVDLQTRPDGTLRITEDSTTLTYHQCMKATASTDSLVGQTM</sequence>
<organism evidence="2 3">
    <name type="scientific">Paracoccus simplex</name>
    <dbReference type="NCBI Taxonomy" id="2086346"/>
    <lineage>
        <taxon>Bacteria</taxon>
        <taxon>Pseudomonadati</taxon>
        <taxon>Pseudomonadota</taxon>
        <taxon>Alphaproteobacteria</taxon>
        <taxon>Rhodobacterales</taxon>
        <taxon>Paracoccaceae</taxon>
        <taxon>Paracoccus</taxon>
    </lineage>
</organism>
<protein>
    <recommendedName>
        <fullName evidence="4">Lipoprotein</fullName>
    </recommendedName>
</protein>